<evidence type="ECO:0000256" key="1">
    <source>
        <dbReference type="ARBA" id="ARBA00007734"/>
    </source>
</evidence>
<feature type="chain" id="PRO_5047057935" evidence="4">
    <location>
        <begin position="29"/>
        <end position="694"/>
    </location>
</feature>
<sequence>MPQSARGRAAISVLGCLAWLAAGLAAGAASRTAADPIGHLLRTAADEPSDRAAPAAVPVALAGPELATLRETIALAVRGDVAAATARRAGLRDPVARSLAEWTILRADDPAAGFARHWAFARAHPVWPEIDRVHRRAELRLWTETASPDTVLRYFAGREPLGAAGRLALGRALLARGDRAGAARHIRAAWRADALSAALEQRLLETAGALIGRADHLARFRARLFADDLDGAMRAARRLGAGHAAIVTAHKAARRPGAVARKAIEAVPAALHREPAYQFTRAQWLRRAGHPADAAAAMLAVAHDPVVVDPDAWWKEARILVRELLDGRRYRLARRVAAQAPRPVREGLRVDQPFTAGWIALRYLGDARTAERHFAAIRTLTTHPTSLARAGYWLGRAAEASGRRAEARRHYEAAAQHSAAYYGQLARARIGLRSIAVRRPPPVTGAQRAALKRSALVRAVDLLYATGHRDLVVPFVADLDRVDDVGVLTLVAEATAARGDARAMTALGRGALARGLPFDHVAFPDVGLPAAPPLGPRPDPSLVYAIARAESAFDARVISSAKAVGLMQVTAPTGRVVARRLGVAFDAARLHRDPAYNVQLGAAEITDLVTTYDGNHVLAFVGYNAGRGRVRQWTARYGDPRDPAVDPVDWVERIPFTETRIYVQRVMENLQIYRSRFRAPGRLTIDADMRGRQG</sequence>
<evidence type="ECO:0000256" key="2">
    <source>
        <dbReference type="ARBA" id="ARBA00009387"/>
    </source>
</evidence>
<evidence type="ECO:0000313" key="6">
    <source>
        <dbReference type="EMBL" id="MDC7785152.1"/>
    </source>
</evidence>
<dbReference type="InterPro" id="IPR000189">
    <property type="entry name" value="Transglyc_AS"/>
</dbReference>
<dbReference type="Gene3D" id="1.25.20.10">
    <property type="entry name" value="Bacterial muramidases"/>
    <property type="match status" value="1"/>
</dbReference>
<keyword evidence="3 4" id="KW-0732">Signal</keyword>
<dbReference type="CDD" id="cd13401">
    <property type="entry name" value="Slt70-like"/>
    <property type="match status" value="1"/>
</dbReference>
<gene>
    <name evidence="6" type="ORF">PQJ73_05610</name>
</gene>
<proteinExistence type="inferred from homology"/>
<dbReference type="InterPro" id="IPR008939">
    <property type="entry name" value="Lytic_TGlycosylase_superhlx_U"/>
</dbReference>
<dbReference type="PROSITE" id="PS00922">
    <property type="entry name" value="TRANSGLYCOSYLASE"/>
    <property type="match status" value="1"/>
</dbReference>
<evidence type="ECO:0000256" key="3">
    <source>
        <dbReference type="ARBA" id="ARBA00022729"/>
    </source>
</evidence>
<evidence type="ECO:0000259" key="5">
    <source>
        <dbReference type="Pfam" id="PF01464"/>
    </source>
</evidence>
<protein>
    <submittedName>
        <fullName evidence="6">Lytic transglycosylase domain-containing protein</fullName>
    </submittedName>
</protein>
<dbReference type="RefSeq" id="WP_272775997.1">
    <property type="nucleotide sequence ID" value="NZ_JAQQLI010000005.1"/>
</dbReference>
<organism evidence="6 7">
    <name type="scientific">Rhodoplanes tepidamans</name>
    <name type="common">Rhodoplanes cryptolactis</name>
    <dbReference type="NCBI Taxonomy" id="200616"/>
    <lineage>
        <taxon>Bacteria</taxon>
        <taxon>Pseudomonadati</taxon>
        <taxon>Pseudomonadota</taxon>
        <taxon>Alphaproteobacteria</taxon>
        <taxon>Hyphomicrobiales</taxon>
        <taxon>Nitrobacteraceae</taxon>
        <taxon>Rhodoplanes</taxon>
    </lineage>
</organism>
<comment type="caution">
    <text evidence="6">The sequence shown here is derived from an EMBL/GenBank/DDBJ whole genome shotgun (WGS) entry which is preliminary data.</text>
</comment>
<dbReference type="Proteomes" id="UP001165652">
    <property type="component" value="Unassembled WGS sequence"/>
</dbReference>
<dbReference type="PANTHER" id="PTHR37423">
    <property type="entry name" value="SOLUBLE LYTIC MUREIN TRANSGLYCOSYLASE-RELATED"/>
    <property type="match status" value="1"/>
</dbReference>
<dbReference type="InterPro" id="IPR023346">
    <property type="entry name" value="Lysozyme-like_dom_sf"/>
</dbReference>
<reference evidence="6" key="2">
    <citation type="submission" date="2023-02" db="EMBL/GenBank/DDBJ databases">
        <authorList>
            <person name="Rayyan A."/>
            <person name="Meyer T."/>
            <person name="Kyndt J.A."/>
        </authorList>
    </citation>
    <scope>NUCLEOTIDE SEQUENCE</scope>
    <source>
        <strain evidence="6">DSM 9987</strain>
    </source>
</reference>
<dbReference type="Pfam" id="PF01464">
    <property type="entry name" value="SLT"/>
    <property type="match status" value="1"/>
</dbReference>
<comment type="similarity">
    <text evidence="1">Belongs to the transglycosylase Slt family.</text>
</comment>
<dbReference type="EMBL" id="JAQQLI010000005">
    <property type="protein sequence ID" value="MDC7785152.1"/>
    <property type="molecule type" value="Genomic_DNA"/>
</dbReference>
<dbReference type="Gene3D" id="1.10.530.10">
    <property type="match status" value="1"/>
</dbReference>
<evidence type="ECO:0000256" key="4">
    <source>
        <dbReference type="SAM" id="SignalP"/>
    </source>
</evidence>
<feature type="domain" description="Transglycosylase SLT" evidence="5">
    <location>
        <begin position="539"/>
        <end position="639"/>
    </location>
</feature>
<comment type="similarity">
    <text evidence="2">Belongs to the virb1 family.</text>
</comment>
<accession>A0ABT5J6S7</accession>
<dbReference type="SUPFAM" id="SSF53955">
    <property type="entry name" value="Lysozyme-like"/>
    <property type="match status" value="1"/>
</dbReference>
<keyword evidence="7" id="KW-1185">Reference proteome</keyword>
<dbReference type="InterPro" id="IPR008258">
    <property type="entry name" value="Transglycosylase_SLT_dom_1"/>
</dbReference>
<reference evidence="6" key="1">
    <citation type="journal article" date="2023" name="Microbiol Resour">
        <title>Genome Sequences of Rhodoplanes serenus and Two Thermotolerant Strains, Rhodoplanes tepidamans and 'Rhodoplanes cryptolactis,' Further Refine the Genus.</title>
        <authorList>
            <person name="Rayyan A.A."/>
            <person name="Kyndt J.A."/>
        </authorList>
    </citation>
    <scope>NUCLEOTIDE SEQUENCE</scope>
    <source>
        <strain evidence="6">DSM 9987</strain>
    </source>
</reference>
<dbReference type="PANTHER" id="PTHR37423:SF2">
    <property type="entry name" value="MEMBRANE-BOUND LYTIC MUREIN TRANSGLYCOSYLASE C"/>
    <property type="match status" value="1"/>
</dbReference>
<dbReference type="SUPFAM" id="SSF48435">
    <property type="entry name" value="Bacterial muramidases"/>
    <property type="match status" value="1"/>
</dbReference>
<name>A0ABT5J6S7_RHOTP</name>
<evidence type="ECO:0000313" key="7">
    <source>
        <dbReference type="Proteomes" id="UP001165652"/>
    </source>
</evidence>
<feature type="signal peptide" evidence="4">
    <location>
        <begin position="1"/>
        <end position="28"/>
    </location>
</feature>